<comment type="caution">
    <text evidence="3">The sequence shown here is derived from an EMBL/GenBank/DDBJ whole genome shotgun (WGS) entry which is preliminary data.</text>
</comment>
<evidence type="ECO:0000313" key="3">
    <source>
        <dbReference type="EMBL" id="KFX21157.1"/>
    </source>
</evidence>
<dbReference type="PANTHER" id="PTHR41521:SF4">
    <property type="entry name" value="BLR0684 PROTEIN"/>
    <property type="match status" value="1"/>
</dbReference>
<keyword evidence="4" id="KW-1185">Reference proteome</keyword>
<evidence type="ECO:0000259" key="2">
    <source>
        <dbReference type="Pfam" id="PF07045"/>
    </source>
</evidence>
<name>A0ABR4V3A1_9GAMM</name>
<proteinExistence type="predicted"/>
<dbReference type="EMBL" id="JQHL01000002">
    <property type="protein sequence ID" value="KFX21157.1"/>
    <property type="molecule type" value="Genomic_DNA"/>
</dbReference>
<evidence type="ECO:0000313" key="4">
    <source>
        <dbReference type="Proteomes" id="UP000032869"/>
    </source>
</evidence>
<feature type="chain" id="PRO_5046578088" description="DUF1330 domain-containing protein" evidence="1">
    <location>
        <begin position="23"/>
        <end position="133"/>
    </location>
</feature>
<sequence length="133" mass="14359">MKKCFIGAIAAMSLVFSAMGHAQEIQPRGYMIANYDIKDQAGFQKYMDAAGSLAPKYHGTVTVFNLNATAVEGHPKSVMAIAEFPSLADAQRFYNSPEYTAAKKFRIASTEGSVILTEGFVPPKQSKAIASMV</sequence>
<feature type="domain" description="DUF1330" evidence="2">
    <location>
        <begin position="29"/>
        <end position="120"/>
    </location>
</feature>
<feature type="signal peptide" evidence="1">
    <location>
        <begin position="1"/>
        <end position="22"/>
    </location>
</feature>
<dbReference type="Proteomes" id="UP000032869">
    <property type="component" value="Unassembled WGS sequence"/>
</dbReference>
<dbReference type="Pfam" id="PF07045">
    <property type="entry name" value="DUF1330"/>
    <property type="match status" value="1"/>
</dbReference>
<protein>
    <recommendedName>
        <fullName evidence="2">DUF1330 domain-containing protein</fullName>
    </recommendedName>
</protein>
<evidence type="ECO:0000256" key="1">
    <source>
        <dbReference type="SAM" id="SignalP"/>
    </source>
</evidence>
<dbReference type="PANTHER" id="PTHR41521">
    <property type="match status" value="1"/>
</dbReference>
<dbReference type="RefSeq" id="WP_039302460.1">
    <property type="nucleotide sequence ID" value="NZ_JQHL01000002.1"/>
</dbReference>
<reference evidence="3 4" key="1">
    <citation type="submission" date="2014-08" db="EMBL/GenBank/DDBJ databases">
        <title>Genome sequences of NCPPB Pectobacterium isolates.</title>
        <authorList>
            <person name="Glover R.H."/>
            <person name="Sapp M."/>
            <person name="Elphinstone J."/>
        </authorList>
    </citation>
    <scope>NUCLEOTIDE SEQUENCE [LARGE SCALE GENOMIC DNA]</scope>
    <source>
        <strain evidence="3 4">NCPPB 2793</strain>
    </source>
</reference>
<dbReference type="SUPFAM" id="SSF54909">
    <property type="entry name" value="Dimeric alpha+beta barrel"/>
    <property type="match status" value="1"/>
</dbReference>
<dbReference type="Gene3D" id="3.30.70.100">
    <property type="match status" value="1"/>
</dbReference>
<organism evidence="3 4">
    <name type="scientific">Pectobacterium betavasculorum</name>
    <dbReference type="NCBI Taxonomy" id="55207"/>
    <lineage>
        <taxon>Bacteria</taxon>
        <taxon>Pseudomonadati</taxon>
        <taxon>Pseudomonadota</taxon>
        <taxon>Gammaproteobacteria</taxon>
        <taxon>Enterobacterales</taxon>
        <taxon>Pectobacteriaceae</taxon>
        <taxon>Pectobacterium</taxon>
    </lineage>
</organism>
<accession>A0ABR4V3A1</accession>
<keyword evidence="1" id="KW-0732">Signal</keyword>
<dbReference type="InterPro" id="IPR010753">
    <property type="entry name" value="DUF1330"/>
</dbReference>
<dbReference type="InterPro" id="IPR011008">
    <property type="entry name" value="Dimeric_a/b-barrel"/>
</dbReference>
<gene>
    <name evidence="3" type="ORF">JV35_08185</name>
</gene>